<dbReference type="PANTHER" id="PTHR37694:SF1">
    <property type="entry name" value="SLR8022 PROTEIN"/>
    <property type="match status" value="1"/>
</dbReference>
<gene>
    <name evidence="2" type="ORF">V3851_16130</name>
</gene>
<comment type="caution">
    <text evidence="2">The sequence shown here is derived from an EMBL/GenBank/DDBJ whole genome shotgun (WGS) entry which is preliminary data.</text>
</comment>
<keyword evidence="3" id="KW-1185">Reference proteome</keyword>
<accession>A0ABU7VVT3</accession>
<dbReference type="Proteomes" id="UP001306950">
    <property type="component" value="Unassembled WGS sequence"/>
</dbReference>
<dbReference type="InterPro" id="IPR011051">
    <property type="entry name" value="RmlC_Cupin_sf"/>
</dbReference>
<sequence>MNIPFKQVFALNGLVTYRDHQITSRTLAGDDHLDLILYAMDSDESISRESSPHHKTIYVTDGQLKIQIDRESFAIKEGEFLRIEKNIVHSIEALGKCKFVQLNYMNE</sequence>
<organism evidence="2 3">
    <name type="scientific">Paenibacillus haidiansis</name>
    <dbReference type="NCBI Taxonomy" id="1574488"/>
    <lineage>
        <taxon>Bacteria</taxon>
        <taxon>Bacillati</taxon>
        <taxon>Bacillota</taxon>
        <taxon>Bacilli</taxon>
        <taxon>Bacillales</taxon>
        <taxon>Paenibacillaceae</taxon>
        <taxon>Paenibacillus</taxon>
    </lineage>
</organism>
<evidence type="ECO:0000313" key="3">
    <source>
        <dbReference type="Proteomes" id="UP001306950"/>
    </source>
</evidence>
<evidence type="ECO:0000313" key="2">
    <source>
        <dbReference type="EMBL" id="MEF2967368.1"/>
    </source>
</evidence>
<dbReference type="Gene3D" id="2.60.120.10">
    <property type="entry name" value="Jelly Rolls"/>
    <property type="match status" value="1"/>
</dbReference>
<dbReference type="InterPro" id="IPR014710">
    <property type="entry name" value="RmlC-like_jellyroll"/>
</dbReference>
<proteinExistence type="predicted"/>
<dbReference type="EMBL" id="JAZHPZ010000007">
    <property type="protein sequence ID" value="MEF2967368.1"/>
    <property type="molecule type" value="Genomic_DNA"/>
</dbReference>
<name>A0ABU7VVT3_9BACL</name>
<dbReference type="InterPro" id="IPR013096">
    <property type="entry name" value="Cupin_2"/>
</dbReference>
<evidence type="ECO:0000259" key="1">
    <source>
        <dbReference type="Pfam" id="PF07883"/>
    </source>
</evidence>
<reference evidence="2 3" key="1">
    <citation type="submission" date="2024-02" db="EMBL/GenBank/DDBJ databases">
        <title>A nitrogen-fixing paenibacillus bacterium.</title>
        <authorList>
            <person name="Zhang W.L."/>
            <person name="Chen S.F."/>
        </authorList>
    </citation>
    <scope>NUCLEOTIDE SEQUENCE [LARGE SCALE GENOMIC DNA]</scope>
    <source>
        <strain evidence="2 3">M1</strain>
    </source>
</reference>
<feature type="domain" description="Cupin type-2" evidence="1">
    <location>
        <begin position="40"/>
        <end position="98"/>
    </location>
</feature>
<dbReference type="PANTHER" id="PTHR37694">
    <property type="entry name" value="SLR8022 PROTEIN"/>
    <property type="match status" value="1"/>
</dbReference>
<dbReference type="RefSeq" id="WP_331847580.1">
    <property type="nucleotide sequence ID" value="NZ_JAZHPZ010000007.1"/>
</dbReference>
<dbReference type="Pfam" id="PF07883">
    <property type="entry name" value="Cupin_2"/>
    <property type="match status" value="1"/>
</dbReference>
<dbReference type="SUPFAM" id="SSF51182">
    <property type="entry name" value="RmlC-like cupins"/>
    <property type="match status" value="1"/>
</dbReference>
<protein>
    <submittedName>
        <fullName evidence="2">Cupin domain-containing protein</fullName>
    </submittedName>
</protein>